<dbReference type="EMBL" id="SOFG01000027">
    <property type="protein sequence ID" value="TFB82586.1"/>
    <property type="molecule type" value="Genomic_DNA"/>
</dbReference>
<comment type="caution">
    <text evidence="2">The sequence shown here is derived from an EMBL/GenBank/DDBJ whole genome shotgun (WGS) entry which is preliminary data.</text>
</comment>
<dbReference type="CDD" id="cd00761">
    <property type="entry name" value="Glyco_tranf_GTA_type"/>
    <property type="match status" value="1"/>
</dbReference>
<proteinExistence type="predicted"/>
<evidence type="ECO:0000259" key="1">
    <source>
        <dbReference type="Pfam" id="PF00535"/>
    </source>
</evidence>
<dbReference type="PANTHER" id="PTHR43685:SF2">
    <property type="entry name" value="GLYCOSYLTRANSFERASE 2-LIKE DOMAIN-CONTAINING PROTEIN"/>
    <property type="match status" value="1"/>
</dbReference>
<dbReference type="RefSeq" id="WP_134536773.1">
    <property type="nucleotide sequence ID" value="NZ_SOFG01000027.1"/>
</dbReference>
<dbReference type="Gene3D" id="3.90.550.10">
    <property type="entry name" value="Spore Coat Polysaccharide Biosynthesis Protein SpsA, Chain A"/>
    <property type="match status" value="1"/>
</dbReference>
<feature type="domain" description="Glycosyltransferase 2-like" evidence="1">
    <location>
        <begin position="216"/>
        <end position="271"/>
    </location>
</feature>
<dbReference type="PANTHER" id="PTHR43685">
    <property type="entry name" value="GLYCOSYLTRANSFERASE"/>
    <property type="match status" value="1"/>
</dbReference>
<organism evidence="2 3">
    <name type="scientific">Cryobacterium algoricola</name>
    <dbReference type="NCBI Taxonomy" id="1259183"/>
    <lineage>
        <taxon>Bacteria</taxon>
        <taxon>Bacillati</taxon>
        <taxon>Actinomycetota</taxon>
        <taxon>Actinomycetes</taxon>
        <taxon>Micrococcales</taxon>
        <taxon>Microbacteriaceae</taxon>
        <taxon>Cryobacterium</taxon>
    </lineage>
</organism>
<dbReference type="InterPro" id="IPR029044">
    <property type="entry name" value="Nucleotide-diphossugar_trans"/>
</dbReference>
<dbReference type="InterPro" id="IPR050834">
    <property type="entry name" value="Glycosyltransf_2"/>
</dbReference>
<feature type="domain" description="Glycosyltransferase 2-like" evidence="1">
    <location>
        <begin position="137"/>
        <end position="199"/>
    </location>
</feature>
<dbReference type="SUPFAM" id="SSF53448">
    <property type="entry name" value="Nucleotide-diphospho-sugar transferases"/>
    <property type="match status" value="1"/>
</dbReference>
<dbReference type="Proteomes" id="UP000297608">
    <property type="component" value="Unassembled WGS sequence"/>
</dbReference>
<gene>
    <name evidence="2" type="ORF">E3O44_19065</name>
</gene>
<protein>
    <submittedName>
        <fullName evidence="2">Glycosyltransferase family 2 protein</fullName>
    </submittedName>
</protein>
<evidence type="ECO:0000313" key="2">
    <source>
        <dbReference type="EMBL" id="TFB82586.1"/>
    </source>
</evidence>
<dbReference type="InterPro" id="IPR001173">
    <property type="entry name" value="Glyco_trans_2-like"/>
</dbReference>
<dbReference type="Pfam" id="PF00535">
    <property type="entry name" value="Glycos_transf_2"/>
    <property type="match status" value="2"/>
</dbReference>
<reference evidence="2 3" key="1">
    <citation type="submission" date="2019-03" db="EMBL/GenBank/DDBJ databases">
        <title>Genomics of glacier-inhabiting Cryobacterium strains.</title>
        <authorList>
            <person name="Liu Q."/>
            <person name="Xin Y.-H."/>
        </authorList>
    </citation>
    <scope>NUCLEOTIDE SEQUENCE [LARGE SCALE GENOMIC DNA]</scope>
    <source>
        <strain evidence="2 3">MDB2-B</strain>
    </source>
</reference>
<accession>A0ABY2I7L9</accession>
<evidence type="ECO:0000313" key="3">
    <source>
        <dbReference type="Proteomes" id="UP000297608"/>
    </source>
</evidence>
<name>A0ABY2I7L9_9MICO</name>
<keyword evidence="3" id="KW-1185">Reference proteome</keyword>
<sequence length="346" mass="39515">MKSRRGKWRDFWINRLLGVSIQDVTVGLQDSLTRIEKLVQQSSAIRDEDSRSLRQGEEALGRAEAAIRRMEATASAQAESQARIEQKLDFSHRRLTVEREIVRIKRDDLDSLRHQLAVMREAPDFSLVFEDREPLISVRIPAYKKTEELLDVAIASVLKQTYQNFEIVVVNDGPNARTREALESLADPRIRYFEFPEQSRYPEDPQSRWMVAGSPGMNRATELALGTWVAPLDDDDEFSPDHLEKLLALALDRRVELAYGALTQKHVIDGTQRRILSVPPAISEFSFMSALYLKKLDFFRYDVDSWMVDEPGDWNLIRRMCAAGVTMAATDDIVGVINMIPYTAKA</sequence>